<feature type="domain" description="Glycine transporter" evidence="8">
    <location>
        <begin position="99"/>
        <end position="172"/>
    </location>
</feature>
<accession>A0A8J3G029</accession>
<reference evidence="9" key="2">
    <citation type="submission" date="2020-09" db="EMBL/GenBank/DDBJ databases">
        <authorList>
            <person name="Sun Q."/>
            <person name="Kim S."/>
        </authorList>
    </citation>
    <scope>NUCLEOTIDE SEQUENCE</scope>
    <source>
        <strain evidence="9">KCTC 32501</strain>
    </source>
</reference>
<keyword evidence="4 7" id="KW-0812">Transmembrane</keyword>
<dbReference type="PANTHER" id="PTHR30506:SF3">
    <property type="entry name" value="UPF0126 INNER MEMBRANE PROTEIN YADS-RELATED"/>
    <property type="match status" value="1"/>
</dbReference>
<dbReference type="InterPro" id="IPR005115">
    <property type="entry name" value="Gly_transporter"/>
</dbReference>
<dbReference type="PANTHER" id="PTHR30506">
    <property type="entry name" value="INNER MEMBRANE PROTEIN"/>
    <property type="match status" value="1"/>
</dbReference>
<evidence type="ECO:0000256" key="7">
    <source>
        <dbReference type="SAM" id="Phobius"/>
    </source>
</evidence>
<dbReference type="RefSeq" id="WP_189490355.1">
    <property type="nucleotide sequence ID" value="NZ_BMZG01000001.1"/>
</dbReference>
<dbReference type="Pfam" id="PF03458">
    <property type="entry name" value="Gly_transporter"/>
    <property type="match status" value="2"/>
</dbReference>
<evidence type="ECO:0000256" key="4">
    <source>
        <dbReference type="ARBA" id="ARBA00022692"/>
    </source>
</evidence>
<evidence type="ECO:0000256" key="2">
    <source>
        <dbReference type="ARBA" id="ARBA00008193"/>
    </source>
</evidence>
<comment type="similarity">
    <text evidence="2">Belongs to the UPF0126 family.</text>
</comment>
<keyword evidence="5 7" id="KW-1133">Transmembrane helix</keyword>
<feature type="transmembrane region" description="Helical" evidence="7">
    <location>
        <begin position="68"/>
        <end position="85"/>
    </location>
</feature>
<proteinExistence type="inferred from homology"/>
<feature type="transmembrane region" description="Helical" evidence="7">
    <location>
        <begin position="123"/>
        <end position="144"/>
    </location>
</feature>
<name>A0A8J3G029_9BURK</name>
<keyword evidence="10" id="KW-1185">Reference proteome</keyword>
<comment type="subcellular location">
    <subcellularLocation>
        <location evidence="1">Cell membrane</location>
        <topology evidence="1">Multi-pass membrane protein</topology>
    </subcellularLocation>
</comment>
<feature type="transmembrane region" description="Helical" evidence="7">
    <location>
        <begin position="38"/>
        <end position="56"/>
    </location>
</feature>
<evidence type="ECO:0000256" key="3">
    <source>
        <dbReference type="ARBA" id="ARBA00022475"/>
    </source>
</evidence>
<feature type="transmembrane region" description="Helical" evidence="7">
    <location>
        <begin position="156"/>
        <end position="174"/>
    </location>
</feature>
<feature type="domain" description="Glycine transporter" evidence="8">
    <location>
        <begin position="12"/>
        <end position="80"/>
    </location>
</feature>
<feature type="transmembrane region" description="Helical" evidence="7">
    <location>
        <begin position="180"/>
        <end position="196"/>
    </location>
</feature>
<evidence type="ECO:0000256" key="5">
    <source>
        <dbReference type="ARBA" id="ARBA00022989"/>
    </source>
</evidence>
<keyword evidence="6 7" id="KW-0472">Membrane</keyword>
<evidence type="ECO:0000313" key="9">
    <source>
        <dbReference type="EMBL" id="GHA64807.1"/>
    </source>
</evidence>
<feature type="transmembrane region" description="Helical" evidence="7">
    <location>
        <begin position="6"/>
        <end position="26"/>
    </location>
</feature>
<protein>
    <recommendedName>
        <fullName evidence="8">Glycine transporter domain-containing protein</fullName>
    </recommendedName>
</protein>
<reference evidence="9" key="1">
    <citation type="journal article" date="2014" name="Int. J. Syst. Evol. Microbiol.">
        <title>Complete genome sequence of Corynebacterium casei LMG S-19264T (=DSM 44701T), isolated from a smear-ripened cheese.</title>
        <authorList>
            <consortium name="US DOE Joint Genome Institute (JGI-PGF)"/>
            <person name="Walter F."/>
            <person name="Albersmeier A."/>
            <person name="Kalinowski J."/>
            <person name="Ruckert C."/>
        </authorList>
    </citation>
    <scope>NUCLEOTIDE SEQUENCE</scope>
    <source>
        <strain evidence="9">KCTC 32501</strain>
    </source>
</reference>
<dbReference type="Proteomes" id="UP000614287">
    <property type="component" value="Unassembled WGS sequence"/>
</dbReference>
<gene>
    <name evidence="9" type="ORF">GCM10009007_01530</name>
</gene>
<dbReference type="GO" id="GO:0005886">
    <property type="term" value="C:plasma membrane"/>
    <property type="evidence" value="ECO:0007669"/>
    <property type="project" value="UniProtKB-SubCell"/>
</dbReference>
<dbReference type="EMBL" id="BMZG01000001">
    <property type="protein sequence ID" value="GHA64807.1"/>
    <property type="molecule type" value="Genomic_DNA"/>
</dbReference>
<evidence type="ECO:0000313" key="10">
    <source>
        <dbReference type="Proteomes" id="UP000614287"/>
    </source>
</evidence>
<feature type="transmembrane region" description="Helical" evidence="7">
    <location>
        <begin position="97"/>
        <end position="117"/>
    </location>
</feature>
<evidence type="ECO:0000259" key="8">
    <source>
        <dbReference type="Pfam" id="PF03458"/>
    </source>
</evidence>
<evidence type="ECO:0000256" key="1">
    <source>
        <dbReference type="ARBA" id="ARBA00004651"/>
    </source>
</evidence>
<sequence length="208" mass="22750">MFPTVIKLIPFIEAIGIIAFCISGFIRAQQRKFDSVGVFIIGFVTAFGGGTLRDILLDRRPFYWVEHQNYVIAIFVCSLLAGKTLDFMHRVLSRKGMIVADALGLGLFTITSTAIALDAHMPYFVAAMLGVIGAAFGGVIRDILCGDTPLLLTDSRPYASCAFIGAWIYIALLHFNANDIVSLLISSSLIVVFRLVSVKLRLEVPKGF</sequence>
<keyword evidence="3" id="KW-1003">Cell membrane</keyword>
<dbReference type="AlphaFoldDB" id="A0A8J3G029"/>
<evidence type="ECO:0000256" key="6">
    <source>
        <dbReference type="ARBA" id="ARBA00023136"/>
    </source>
</evidence>
<organism evidence="9 10">
    <name type="scientific">Formosimonas limnophila</name>
    <dbReference type="NCBI Taxonomy" id="1384487"/>
    <lineage>
        <taxon>Bacteria</taxon>
        <taxon>Pseudomonadati</taxon>
        <taxon>Pseudomonadota</taxon>
        <taxon>Betaproteobacteria</taxon>
        <taxon>Burkholderiales</taxon>
        <taxon>Burkholderiaceae</taxon>
        <taxon>Formosimonas</taxon>
    </lineage>
</organism>
<comment type="caution">
    <text evidence="9">The sequence shown here is derived from an EMBL/GenBank/DDBJ whole genome shotgun (WGS) entry which is preliminary data.</text>
</comment>